<dbReference type="STRING" id="637679.GCA_001550055_00089"/>
<dbReference type="AlphaFoldDB" id="A0A1G7E6N4"/>
<dbReference type="RefSeq" id="WP_241493348.1">
    <property type="nucleotide sequence ID" value="NZ_FNAK01000008.1"/>
</dbReference>
<dbReference type="SUPFAM" id="SSF55729">
    <property type="entry name" value="Acyl-CoA N-acyltransferases (Nat)"/>
    <property type="match status" value="1"/>
</dbReference>
<dbReference type="Proteomes" id="UP000183685">
    <property type="component" value="Unassembled WGS sequence"/>
</dbReference>
<proteinExistence type="predicted"/>
<dbReference type="InterPro" id="IPR016181">
    <property type="entry name" value="Acyl_CoA_acyltransferase"/>
</dbReference>
<keyword evidence="3" id="KW-1185">Reference proteome</keyword>
<accession>A0A1G7E6N4</accession>
<name>A0A1G7E6N4_9PROT</name>
<dbReference type="PANTHER" id="PTHR43441">
    <property type="entry name" value="RIBOSOMAL-PROTEIN-SERINE ACETYLTRANSFERASE"/>
    <property type="match status" value="1"/>
</dbReference>
<sequence length="231" mass="25973">MDGMTKPSLKDWTGCKEPGDAVLSGTYARLEPLEWAQHRDGLYAAVAGEANRNLWDYMPVGPFEDGAEAFENSLEAIRQLGGWRTMVIRDKATLEILGMASYMRIRQAFGSAEVGCVAFGEKLKRTRIASEAIYLMAAYVFDDLGYRRFEWKCDDANAASMRAAIRFGFSYEGTFRQDMVVKGRNRDSAWYSMLDSEWPGLKAAFRAWLAQENFTAAGTQKASLESYREGL</sequence>
<feature type="domain" description="N-acetyltransferase" evidence="1">
    <location>
        <begin position="30"/>
        <end position="169"/>
    </location>
</feature>
<gene>
    <name evidence="2" type="ORF">SAMN04488071_3310</name>
</gene>
<protein>
    <submittedName>
        <fullName evidence="2">Protein N-acetyltransferase, RimJ/RimL family</fullName>
    </submittedName>
</protein>
<evidence type="ECO:0000313" key="3">
    <source>
        <dbReference type="Proteomes" id="UP000183685"/>
    </source>
</evidence>
<keyword evidence="2" id="KW-0808">Transferase</keyword>
<organism evidence="2 3">
    <name type="scientific">Kordiimonas lacus</name>
    <dbReference type="NCBI Taxonomy" id="637679"/>
    <lineage>
        <taxon>Bacteria</taxon>
        <taxon>Pseudomonadati</taxon>
        <taxon>Pseudomonadota</taxon>
        <taxon>Alphaproteobacteria</taxon>
        <taxon>Kordiimonadales</taxon>
        <taxon>Kordiimonadaceae</taxon>
        <taxon>Kordiimonas</taxon>
    </lineage>
</organism>
<dbReference type="PANTHER" id="PTHR43441:SF2">
    <property type="entry name" value="FAMILY ACETYLTRANSFERASE, PUTATIVE (AFU_ORTHOLOGUE AFUA_7G00850)-RELATED"/>
    <property type="match status" value="1"/>
</dbReference>
<dbReference type="InterPro" id="IPR000182">
    <property type="entry name" value="GNAT_dom"/>
</dbReference>
<evidence type="ECO:0000313" key="2">
    <source>
        <dbReference type="EMBL" id="SDE59384.1"/>
    </source>
</evidence>
<dbReference type="EMBL" id="FNAK01000008">
    <property type="protein sequence ID" value="SDE59384.1"/>
    <property type="molecule type" value="Genomic_DNA"/>
</dbReference>
<dbReference type="Gene3D" id="3.40.630.30">
    <property type="match status" value="1"/>
</dbReference>
<dbReference type="GO" id="GO:1990189">
    <property type="term" value="F:protein N-terminal-serine acetyltransferase activity"/>
    <property type="evidence" value="ECO:0007669"/>
    <property type="project" value="TreeGrafter"/>
</dbReference>
<evidence type="ECO:0000259" key="1">
    <source>
        <dbReference type="Pfam" id="PF13302"/>
    </source>
</evidence>
<reference evidence="2 3" key="1">
    <citation type="submission" date="2016-10" db="EMBL/GenBank/DDBJ databases">
        <authorList>
            <person name="de Groot N.N."/>
        </authorList>
    </citation>
    <scope>NUCLEOTIDE SEQUENCE [LARGE SCALE GENOMIC DNA]</scope>
    <source>
        <strain evidence="2 3">CGMCC 1.9109</strain>
    </source>
</reference>
<dbReference type="InterPro" id="IPR051908">
    <property type="entry name" value="Ribosomal_N-acetyltransferase"/>
</dbReference>
<dbReference type="GO" id="GO:0008999">
    <property type="term" value="F:protein-N-terminal-alanine acetyltransferase activity"/>
    <property type="evidence" value="ECO:0007669"/>
    <property type="project" value="TreeGrafter"/>
</dbReference>
<dbReference type="Pfam" id="PF13302">
    <property type="entry name" value="Acetyltransf_3"/>
    <property type="match status" value="1"/>
</dbReference>
<dbReference type="FunFam" id="3.40.630.30:FF:000047">
    <property type="entry name" value="Acetyltransferase, GNAT family"/>
    <property type="match status" value="1"/>
</dbReference>